<dbReference type="Proteomes" id="UP000078559">
    <property type="component" value="Chromosome 12"/>
</dbReference>
<keyword evidence="2" id="KW-1185">Reference proteome</keyword>
<evidence type="ECO:0000313" key="1">
    <source>
        <dbReference type="EMBL" id="KUI74177.1"/>
    </source>
</evidence>
<reference evidence="1" key="1">
    <citation type="submission" date="2014-12" db="EMBL/GenBank/DDBJ databases">
        <title>Genome Sequence of Valsa Canker Pathogens Uncovers a Specific Adaption of Colonization on Woody Bark.</title>
        <authorList>
            <person name="Yin Z."/>
            <person name="Liu H."/>
            <person name="Gao X."/>
            <person name="Li Z."/>
            <person name="Song N."/>
            <person name="Ke X."/>
            <person name="Dai Q."/>
            <person name="Wu Y."/>
            <person name="Sun Y."/>
            <person name="Xu J.-R."/>
            <person name="Kang Z.K."/>
            <person name="Wang L."/>
            <person name="Huang L."/>
        </authorList>
    </citation>
    <scope>NUCLEOTIDE SEQUENCE [LARGE SCALE GENOMIC DNA]</scope>
    <source>
        <strain evidence="1">03-8</strain>
    </source>
</reference>
<proteinExistence type="predicted"/>
<dbReference type="AlphaFoldDB" id="A0A194WCU5"/>
<accession>A0A194WCU5</accession>
<name>A0A194WCU5_CYTMA</name>
<dbReference type="EMBL" id="CM003109">
    <property type="protein sequence ID" value="KUI74177.1"/>
    <property type="molecule type" value="Genomic_DNA"/>
</dbReference>
<gene>
    <name evidence="1" type="ORF">VM1G_11968</name>
</gene>
<evidence type="ECO:0000313" key="2">
    <source>
        <dbReference type="Proteomes" id="UP000078559"/>
    </source>
</evidence>
<organism evidence="1 2">
    <name type="scientific">Cytospora mali</name>
    <name type="common">Apple Valsa canker fungus</name>
    <name type="synonym">Valsa mali</name>
    <dbReference type="NCBI Taxonomy" id="578113"/>
    <lineage>
        <taxon>Eukaryota</taxon>
        <taxon>Fungi</taxon>
        <taxon>Dikarya</taxon>
        <taxon>Ascomycota</taxon>
        <taxon>Pezizomycotina</taxon>
        <taxon>Sordariomycetes</taxon>
        <taxon>Sordariomycetidae</taxon>
        <taxon>Diaporthales</taxon>
        <taxon>Cytosporaceae</taxon>
        <taxon>Cytospora</taxon>
    </lineage>
</organism>
<sequence length="131" mass="14655">MSRSTSPVANHPVDIPGIGGKIGLEDNNCSRYTMLQLGSGGFSTAWLVKSPGASSPDMRYFTLQILCAHVTPSKNEYWEHGPNNPDCWCDKDLQKDTIRGRMETFAFEGVEAEQRDVLMRLLEEMLAFDPE</sequence>
<protein>
    <submittedName>
        <fullName evidence="1">Uncharacterized protein</fullName>
    </submittedName>
</protein>